<dbReference type="InterPro" id="IPR002347">
    <property type="entry name" value="SDR_fam"/>
</dbReference>
<dbReference type="EMBL" id="SOEZ01000025">
    <property type="protein sequence ID" value="TFB53520.1"/>
    <property type="molecule type" value="Genomic_DNA"/>
</dbReference>
<sequence length="311" mass="33078">MSWDPRALPSQAGKTFVVTGANAGLGYFTSEQLAAAGAQVVLACRNPDRADAALAALRARVPGASVSTITLDVADLDSVRTASESLLQFPRIDGLILNAGIVHPPRDRQVSPDGNELVFATNYLGHFALTARVLPALLRTPGSRVVALGSMITRLMDSALDDLQLETGYDLWKAYAQSKIATQVFGFELDRRLRESGLGGPAGVQSLVAHPGYSISGLTPGIPGVNEPARDKRAIDGLQLLLGAQGKHQGAWPIVRAAVDPRAAGGQYYGPRWLIRGRPARQAPTRTSRDLAIAARLWSRSEAFLGAPFRA</sequence>
<dbReference type="InterPro" id="IPR036291">
    <property type="entry name" value="NAD(P)-bd_dom_sf"/>
</dbReference>
<dbReference type="OrthoDB" id="4577644at2"/>
<protein>
    <submittedName>
        <fullName evidence="2">SDR family NAD(P)-dependent oxidoreductase</fullName>
    </submittedName>
</protein>
<accession>A0A4R8UFQ0</accession>
<keyword evidence="3" id="KW-1185">Reference proteome</keyword>
<dbReference type="RefSeq" id="WP_134488789.1">
    <property type="nucleotide sequence ID" value="NZ_SOEZ01000025.1"/>
</dbReference>
<comment type="caution">
    <text evidence="2">The sequence shown here is derived from an EMBL/GenBank/DDBJ whole genome shotgun (WGS) entry which is preliminary data.</text>
</comment>
<evidence type="ECO:0000313" key="3">
    <source>
        <dbReference type="Proteomes" id="UP000297866"/>
    </source>
</evidence>
<proteinExistence type="predicted"/>
<reference evidence="2 3" key="1">
    <citation type="submission" date="2019-03" db="EMBL/GenBank/DDBJ databases">
        <title>Genomics of glacier-inhabiting Cryobacterium strains.</title>
        <authorList>
            <person name="Liu Q."/>
            <person name="Xin Y.-H."/>
        </authorList>
    </citation>
    <scope>NUCLEOTIDE SEQUENCE [LARGE SCALE GENOMIC DNA]</scope>
    <source>
        <strain evidence="2 3">Sr47</strain>
    </source>
</reference>
<dbReference type="AlphaFoldDB" id="A0A4R8UFQ0"/>
<evidence type="ECO:0000256" key="1">
    <source>
        <dbReference type="ARBA" id="ARBA00023002"/>
    </source>
</evidence>
<gene>
    <name evidence="2" type="ORF">E3O23_05045</name>
</gene>
<dbReference type="PANTHER" id="PTHR43157:SF31">
    <property type="entry name" value="PHOSPHATIDYLINOSITOL-GLYCAN BIOSYNTHESIS CLASS F PROTEIN"/>
    <property type="match status" value="1"/>
</dbReference>
<evidence type="ECO:0000313" key="2">
    <source>
        <dbReference type="EMBL" id="TFB53520.1"/>
    </source>
</evidence>
<dbReference type="GO" id="GO:0019290">
    <property type="term" value="P:siderophore biosynthetic process"/>
    <property type="evidence" value="ECO:0007669"/>
    <property type="project" value="InterPro"/>
</dbReference>
<name>A0A4R8UFQ0_9MICO</name>
<keyword evidence="1" id="KW-0560">Oxidoreductase</keyword>
<dbReference type="InterPro" id="IPR003560">
    <property type="entry name" value="DHB_DH"/>
</dbReference>
<organism evidence="2 3">
    <name type="scientific">Cryobacterium tagatosivorans</name>
    <dbReference type="NCBI Taxonomy" id="1259199"/>
    <lineage>
        <taxon>Bacteria</taxon>
        <taxon>Bacillati</taxon>
        <taxon>Actinomycetota</taxon>
        <taxon>Actinomycetes</taxon>
        <taxon>Micrococcales</taxon>
        <taxon>Microbacteriaceae</taxon>
        <taxon>Cryobacterium</taxon>
    </lineage>
</organism>
<dbReference type="PRINTS" id="PR01397">
    <property type="entry name" value="DHBDHDRGNASE"/>
</dbReference>
<dbReference type="PANTHER" id="PTHR43157">
    <property type="entry name" value="PHOSPHATIDYLINOSITOL-GLYCAN BIOSYNTHESIS CLASS F PROTEIN-RELATED"/>
    <property type="match status" value="1"/>
</dbReference>
<dbReference type="SUPFAM" id="SSF51735">
    <property type="entry name" value="NAD(P)-binding Rossmann-fold domains"/>
    <property type="match status" value="1"/>
</dbReference>
<dbReference type="Gene3D" id="3.40.50.720">
    <property type="entry name" value="NAD(P)-binding Rossmann-like Domain"/>
    <property type="match status" value="1"/>
</dbReference>
<dbReference type="Proteomes" id="UP000297866">
    <property type="component" value="Unassembled WGS sequence"/>
</dbReference>
<dbReference type="Pfam" id="PF00106">
    <property type="entry name" value="adh_short"/>
    <property type="match status" value="1"/>
</dbReference>
<dbReference type="GO" id="GO:0008667">
    <property type="term" value="F:2,3-dihydro-2,3-dihydroxybenzoate dehydrogenase activity"/>
    <property type="evidence" value="ECO:0007669"/>
    <property type="project" value="InterPro"/>
</dbReference>